<feature type="transmembrane region" description="Helical" evidence="10">
    <location>
        <begin position="263"/>
        <end position="286"/>
    </location>
</feature>
<feature type="transmembrane region" description="Helical" evidence="10">
    <location>
        <begin position="235"/>
        <end position="256"/>
    </location>
</feature>
<evidence type="ECO:0000256" key="2">
    <source>
        <dbReference type="ARBA" id="ARBA00022448"/>
    </source>
</evidence>
<feature type="transmembrane region" description="Helical" evidence="10">
    <location>
        <begin position="344"/>
        <end position="363"/>
    </location>
</feature>
<organism evidence="12 13">
    <name type="scientific">Collinsella aerofaciens</name>
    <dbReference type="NCBI Taxonomy" id="74426"/>
    <lineage>
        <taxon>Bacteria</taxon>
        <taxon>Bacillati</taxon>
        <taxon>Actinomycetota</taxon>
        <taxon>Coriobacteriia</taxon>
        <taxon>Coriobacteriales</taxon>
        <taxon>Coriobacteriaceae</taxon>
        <taxon>Collinsella</taxon>
    </lineage>
</organism>
<dbReference type="PANTHER" id="PTHR33989">
    <property type="match status" value="1"/>
</dbReference>
<dbReference type="PROSITE" id="PS51105">
    <property type="entry name" value="PTS_EIIC_TYPE_3"/>
    <property type="match status" value="1"/>
</dbReference>
<keyword evidence="2 9" id="KW-0813">Transport</keyword>
<comment type="function">
    <text evidence="9">The phosphoenolpyruvate-dependent sugar phosphotransferase system (PTS), a major carbohydrate active -transport system, catalyzes the phosphorylation of incoming sugar substrates concomitant with their translocation across the cell membrane.</text>
</comment>
<evidence type="ECO:0000256" key="3">
    <source>
        <dbReference type="ARBA" id="ARBA00022475"/>
    </source>
</evidence>
<reference evidence="12 13" key="1">
    <citation type="submission" date="2019-10" db="EMBL/GenBank/DDBJ databases">
        <authorList>
            <person name="Wolf R A."/>
        </authorList>
    </citation>
    <scope>NUCLEOTIDE SEQUENCE [LARGE SCALE GENOMIC DNA]</scope>
    <source>
        <strain evidence="12">Collinsella_aerofaciens_DSM_13712</strain>
    </source>
</reference>
<feature type="transmembrane region" description="Helical" evidence="10">
    <location>
        <begin position="31"/>
        <end position="49"/>
    </location>
</feature>
<feature type="transmembrane region" description="Helical" evidence="10">
    <location>
        <begin position="79"/>
        <end position="101"/>
    </location>
</feature>
<comment type="subcellular location">
    <subcellularLocation>
        <location evidence="1">Cell membrane</location>
        <topology evidence="1">Multi-pass membrane protein</topology>
    </subcellularLocation>
</comment>
<evidence type="ECO:0000256" key="1">
    <source>
        <dbReference type="ARBA" id="ARBA00004651"/>
    </source>
</evidence>
<name>A0A5K1IID3_9ACTN</name>
<feature type="domain" description="PTS EIIC type-3" evidence="11">
    <location>
        <begin position="8"/>
        <end position="424"/>
    </location>
</feature>
<dbReference type="InterPro" id="IPR004796">
    <property type="entry name" value="PTS_IIC_cello"/>
</dbReference>
<dbReference type="GO" id="GO:0008982">
    <property type="term" value="F:protein-N(PI)-phosphohistidine-sugar phosphotransferase activity"/>
    <property type="evidence" value="ECO:0007669"/>
    <property type="project" value="UniProtKB-UniRule"/>
</dbReference>
<feature type="transmembrane region" description="Helical" evidence="10">
    <location>
        <begin position="369"/>
        <end position="394"/>
    </location>
</feature>
<feature type="transmembrane region" description="Helical" evidence="10">
    <location>
        <begin position="298"/>
        <end position="318"/>
    </location>
</feature>
<keyword evidence="6 10" id="KW-0812">Transmembrane</keyword>
<dbReference type="EMBL" id="CABWIF010000001">
    <property type="protein sequence ID" value="VWL86148.1"/>
    <property type="molecule type" value="Genomic_DNA"/>
</dbReference>
<evidence type="ECO:0000256" key="10">
    <source>
        <dbReference type="SAM" id="Phobius"/>
    </source>
</evidence>
<evidence type="ECO:0000256" key="6">
    <source>
        <dbReference type="ARBA" id="ARBA00022692"/>
    </source>
</evidence>
<dbReference type="AlphaFoldDB" id="A0A5K1IID3"/>
<dbReference type="GO" id="GO:1901264">
    <property type="term" value="P:carbohydrate derivative transport"/>
    <property type="evidence" value="ECO:0007669"/>
    <property type="project" value="TreeGrafter"/>
</dbReference>
<dbReference type="InterPro" id="IPR051088">
    <property type="entry name" value="PTS_Sugar-EIIC/EIIB"/>
</dbReference>
<keyword evidence="5" id="KW-0598">Phosphotransferase system</keyword>
<keyword evidence="7 10" id="KW-1133">Transmembrane helix</keyword>
<evidence type="ECO:0000256" key="4">
    <source>
        <dbReference type="ARBA" id="ARBA00022597"/>
    </source>
</evidence>
<dbReference type="InterPro" id="IPR004501">
    <property type="entry name" value="PTS_EIIC_3"/>
</dbReference>
<feature type="transmembrane region" description="Helical" evidence="10">
    <location>
        <begin position="153"/>
        <end position="171"/>
    </location>
</feature>
<keyword evidence="8 9" id="KW-0472">Membrane</keyword>
<accession>A0A5K1IID3</accession>
<dbReference type="InterPro" id="IPR003352">
    <property type="entry name" value="PTS_EIIC"/>
</dbReference>
<dbReference type="PANTHER" id="PTHR33989:SF8">
    <property type="entry name" value="PERMEASE IIC COMPONENT"/>
    <property type="match status" value="1"/>
</dbReference>
<dbReference type="PIRSF" id="PIRSF006351">
    <property type="entry name" value="PTS_EIIC-Cellobiose"/>
    <property type="match status" value="1"/>
</dbReference>
<evidence type="ECO:0000256" key="9">
    <source>
        <dbReference type="PIRNR" id="PIRNR006351"/>
    </source>
</evidence>
<keyword evidence="4 9" id="KW-0762">Sugar transport</keyword>
<evidence type="ECO:0000313" key="13">
    <source>
        <dbReference type="Proteomes" id="UP000368032"/>
    </source>
</evidence>
<evidence type="ECO:0000256" key="5">
    <source>
        <dbReference type="ARBA" id="ARBA00022683"/>
    </source>
</evidence>
<dbReference type="GO" id="GO:0005886">
    <property type="term" value="C:plasma membrane"/>
    <property type="evidence" value="ECO:0007669"/>
    <property type="project" value="UniProtKB-SubCell"/>
</dbReference>
<gene>
    <name evidence="12" type="primary">licC</name>
    <name evidence="12" type="ORF">CKJAJONC_01053</name>
</gene>
<protein>
    <recommendedName>
        <fullName evidence="9">Permease IIC component</fullName>
    </recommendedName>
</protein>
<dbReference type="GO" id="GO:0009401">
    <property type="term" value="P:phosphoenolpyruvate-dependent sugar phosphotransferase system"/>
    <property type="evidence" value="ECO:0007669"/>
    <property type="project" value="UniProtKB-KW"/>
</dbReference>
<dbReference type="NCBIfam" id="TIGR00410">
    <property type="entry name" value="lacE"/>
    <property type="match status" value="1"/>
</dbReference>
<evidence type="ECO:0000256" key="7">
    <source>
        <dbReference type="ARBA" id="ARBA00022989"/>
    </source>
</evidence>
<evidence type="ECO:0000256" key="8">
    <source>
        <dbReference type="ARBA" id="ARBA00023136"/>
    </source>
</evidence>
<evidence type="ECO:0000313" key="12">
    <source>
        <dbReference type="EMBL" id="VWL86148.1"/>
    </source>
</evidence>
<dbReference type="Proteomes" id="UP000368032">
    <property type="component" value="Unassembled WGS sequence"/>
</dbReference>
<dbReference type="Pfam" id="PF02378">
    <property type="entry name" value="PTS_EIIC"/>
    <property type="match status" value="1"/>
</dbReference>
<feature type="transmembrane region" description="Helical" evidence="10">
    <location>
        <begin position="113"/>
        <end position="133"/>
    </location>
</feature>
<feature type="transmembrane region" description="Helical" evidence="10">
    <location>
        <begin position="406"/>
        <end position="424"/>
    </location>
</feature>
<evidence type="ECO:0000259" key="11">
    <source>
        <dbReference type="PROSITE" id="PS51105"/>
    </source>
</evidence>
<dbReference type="RefSeq" id="WP_152067287.1">
    <property type="nucleotide sequence ID" value="NZ_CABWIF010000001.1"/>
</dbReference>
<keyword evidence="3 9" id="KW-1003">Cell membrane</keyword>
<sequence length="449" mass="48399">MEKFMTLLQEKLTPIANFCGTERHFASMQKGFMSAISFILVSAVFMILANPPVTADLVAQGGFWSVFGPWLDFATANKLTLLIPFNMTMGILSVIVTFAIAYNLAGTYKMPKLNAGMTSLVMFLIAAAPSSYYQLADESVLQAVPCTYLGAQGLFTAIIVALVSVEVTRFCQTKGITIKMPDGVPPFLSETFGAIVPMLANILIFFGGNLLIQMIDPALSIPSVIEKLLAAPLSVAVDSVPGALLICFMTLLFWCFGVHGNMIVMPITAPVTLAAFAANASLYAAGQPLEFHPALMSLAINLIGGTGNTFSFLALCAFRAKSQQLKAFGRASIVPSFFRISEPAIFGAPIIFNPILMIPFVLGGMISALLYWGAVSLGLVSNFYILVSGTFPIFVQGFVQCLDPRIWVFTIVLIVVMAVVWYPFFKVYDNQLLAQEQENAAAASAEDAE</sequence>
<feature type="transmembrane region" description="Helical" evidence="10">
    <location>
        <begin position="192"/>
        <end position="215"/>
    </location>
</feature>
<proteinExistence type="predicted"/>